<sequence>MTGLKRRTGKGLVSLVTGAVLALAVGTSAASADAGENRTARARATSAVDAMMGFYDQASGRWQPESPWWQSGNALQALLDYMARTRSTRYLPQVKNTIELQRKPLPWWPQGGGEFRADSTDDTGWWALAMVRMYDLTRDTRYLKIAETDEAYMRQYWDDTCGGGIWWDLPGKTYKNAISNELYLKLAASLHNRIPGDTKYLAHARQTWRWFARSGMINGTHLVNDGLATQSGNCGNNGGTTWTYNQGVILGGLTELHRATGDPSLLATARRIADAVTTDPGLSPRGILTEPCEAAATCNSDQAAFKGIFARNLAELDRALPGRPYRNYLTTQARSAFTYDRNNADQYGLRWTGPFDQADIARQESAVSLLTAVL</sequence>
<dbReference type="SUPFAM" id="SSF48208">
    <property type="entry name" value="Six-hairpin glycosidases"/>
    <property type="match status" value="1"/>
</dbReference>
<feature type="chain" id="PRO_5038755971" evidence="1">
    <location>
        <begin position="35"/>
        <end position="374"/>
    </location>
</feature>
<evidence type="ECO:0000313" key="2">
    <source>
        <dbReference type="EMBL" id="KAB2388771.1"/>
    </source>
</evidence>
<reference evidence="2 3" key="1">
    <citation type="submission" date="2019-09" db="EMBL/GenBank/DDBJ databases">
        <title>Actinomadura physcomitrii sp. nov., a novel actinomycete isolated from moss [Physcomitrium sphaericum (Ludw) Fuernr].</title>
        <authorList>
            <person name="Liu C."/>
            <person name="Zhuang X."/>
        </authorList>
    </citation>
    <scope>NUCLEOTIDE SEQUENCE [LARGE SCALE GENOMIC DNA]</scope>
    <source>
        <strain evidence="2 3">CYP1-1B</strain>
    </source>
</reference>
<evidence type="ECO:0000256" key="1">
    <source>
        <dbReference type="SAM" id="SignalP"/>
    </source>
</evidence>
<feature type="signal peptide" evidence="1">
    <location>
        <begin position="1"/>
        <end position="34"/>
    </location>
</feature>
<dbReference type="InterPro" id="IPR008928">
    <property type="entry name" value="6-hairpin_glycosidase_sf"/>
</dbReference>
<comment type="caution">
    <text evidence="2">The sequence shown here is derived from an EMBL/GenBank/DDBJ whole genome shotgun (WGS) entry which is preliminary data.</text>
</comment>
<dbReference type="PANTHER" id="PTHR47791:SF3">
    <property type="entry name" value="MEIOTICALLY UP-REGULATED GENE 191 PROTEIN"/>
    <property type="match status" value="1"/>
</dbReference>
<dbReference type="OrthoDB" id="2505409at2"/>
<name>A0A6L3W1P6_9ACTN</name>
<evidence type="ECO:0000313" key="3">
    <source>
        <dbReference type="Proteomes" id="UP000483004"/>
    </source>
</evidence>
<dbReference type="InterPro" id="IPR053169">
    <property type="entry name" value="MUG_Protein"/>
</dbReference>
<accession>A0A6L3W1P6</accession>
<dbReference type="InterPro" id="IPR005198">
    <property type="entry name" value="Glyco_hydro_76"/>
</dbReference>
<dbReference type="Pfam" id="PF03663">
    <property type="entry name" value="Glyco_hydro_76"/>
    <property type="match status" value="1"/>
</dbReference>
<dbReference type="PANTHER" id="PTHR47791">
    <property type="entry name" value="MEIOTICALLY UP-REGULATED GENE 191 PROTEIN"/>
    <property type="match status" value="1"/>
</dbReference>
<organism evidence="2 3">
    <name type="scientific">Actinomadura montaniterrae</name>
    <dbReference type="NCBI Taxonomy" id="1803903"/>
    <lineage>
        <taxon>Bacteria</taxon>
        <taxon>Bacillati</taxon>
        <taxon>Actinomycetota</taxon>
        <taxon>Actinomycetes</taxon>
        <taxon>Streptosporangiales</taxon>
        <taxon>Thermomonosporaceae</taxon>
        <taxon>Actinomadura</taxon>
    </lineage>
</organism>
<dbReference type="Proteomes" id="UP000483004">
    <property type="component" value="Unassembled WGS sequence"/>
</dbReference>
<dbReference type="GO" id="GO:0005975">
    <property type="term" value="P:carbohydrate metabolic process"/>
    <property type="evidence" value="ECO:0007669"/>
    <property type="project" value="InterPro"/>
</dbReference>
<dbReference type="Gene3D" id="1.50.10.20">
    <property type="match status" value="1"/>
</dbReference>
<proteinExistence type="predicted"/>
<gene>
    <name evidence="2" type="ORF">F9B16_02240</name>
</gene>
<dbReference type="EMBL" id="WBMR01000003">
    <property type="protein sequence ID" value="KAB2388771.1"/>
    <property type="molecule type" value="Genomic_DNA"/>
</dbReference>
<keyword evidence="2" id="KW-0378">Hydrolase</keyword>
<dbReference type="GO" id="GO:0016787">
    <property type="term" value="F:hydrolase activity"/>
    <property type="evidence" value="ECO:0007669"/>
    <property type="project" value="UniProtKB-KW"/>
</dbReference>
<dbReference type="AlphaFoldDB" id="A0A6L3W1P6"/>
<protein>
    <submittedName>
        <fullName evidence="2">Glycosyl hydrolase</fullName>
    </submittedName>
</protein>
<keyword evidence="3" id="KW-1185">Reference proteome</keyword>
<keyword evidence="1" id="KW-0732">Signal</keyword>